<dbReference type="InterPro" id="IPR036397">
    <property type="entry name" value="RNaseH_sf"/>
</dbReference>
<dbReference type="SMART" id="SM00341">
    <property type="entry name" value="HRDC"/>
    <property type="match status" value="1"/>
</dbReference>
<dbReference type="EMBL" id="CP035037">
    <property type="protein sequence ID" value="QAB17833.1"/>
    <property type="molecule type" value="Genomic_DNA"/>
</dbReference>
<sequence length="397" mass="43531">MTVVEQSELDTDWSLVTDEAALERAADALASGAGPVGVDAERASGFRYGSDAYLVQVFRRGARPFLFDPTELETFAPLAEAIGDEEWILHAASQDIPCLSAIGLQPTRLFDTELAARLLGYERVGLGAIVESLLGISLEKAHSAADWSQRPLPEPWLEYAALDVALLPDLRDAVAQDLEAQGKTEFALQEFEAVRTRPDKPRGPEPWRKLSGGHALRSPRALAIARELWLARDELARERDVAPGRLIPDSSIVAAAAANPRSKGDLARLQTFRGRASRPEIDRWWRAILNGKTTEDLPGPKPRDPDFMPHHRGWPQRHPEAAARLAAARGALEAEAERQRIPLENLLTPDTLRRVVWSPPGDRSTAAVALRLKELGARDWQIGITAPIIAAAFVDLA</sequence>
<dbReference type="Pfam" id="PF18305">
    <property type="entry name" value="DNA_pol_A_exoN"/>
    <property type="match status" value="1"/>
</dbReference>
<dbReference type="PROSITE" id="PS50967">
    <property type="entry name" value="HRDC"/>
    <property type="match status" value="1"/>
</dbReference>
<dbReference type="RefSeq" id="WP_128386857.1">
    <property type="nucleotide sequence ID" value="NZ_CP035037.1"/>
</dbReference>
<organism evidence="3 4">
    <name type="scientific">Leucobacter muris</name>
    <dbReference type="NCBI Taxonomy" id="1935379"/>
    <lineage>
        <taxon>Bacteria</taxon>
        <taxon>Bacillati</taxon>
        <taxon>Actinomycetota</taxon>
        <taxon>Actinomycetes</taxon>
        <taxon>Micrococcales</taxon>
        <taxon>Microbacteriaceae</taxon>
        <taxon>Leucobacter</taxon>
    </lineage>
</organism>
<dbReference type="Gene3D" id="1.10.150.80">
    <property type="entry name" value="HRDC domain"/>
    <property type="match status" value="2"/>
</dbReference>
<dbReference type="Proteomes" id="UP000285768">
    <property type="component" value="Chromosome"/>
</dbReference>
<gene>
    <name evidence="3" type="ORF">Leucomu_07790</name>
</gene>
<dbReference type="CDD" id="cd06142">
    <property type="entry name" value="RNaseD_exo"/>
    <property type="match status" value="1"/>
</dbReference>
<dbReference type="InterPro" id="IPR041605">
    <property type="entry name" value="Exo_C"/>
</dbReference>
<dbReference type="InterPro" id="IPR012337">
    <property type="entry name" value="RNaseH-like_sf"/>
</dbReference>
<dbReference type="InterPro" id="IPR002562">
    <property type="entry name" value="3'-5'_exonuclease_dom"/>
</dbReference>
<dbReference type="SMART" id="SM00474">
    <property type="entry name" value="35EXOc"/>
    <property type="match status" value="1"/>
</dbReference>
<dbReference type="PANTHER" id="PTHR47649">
    <property type="entry name" value="RIBONUCLEASE D"/>
    <property type="match status" value="1"/>
</dbReference>
<feature type="compositionally biased region" description="Basic and acidic residues" evidence="1">
    <location>
        <begin position="194"/>
        <end position="208"/>
    </location>
</feature>
<feature type="domain" description="HRDC" evidence="2">
    <location>
        <begin position="218"/>
        <end position="298"/>
    </location>
</feature>
<name>A0ABX5QFR8_9MICO</name>
<keyword evidence="4" id="KW-1185">Reference proteome</keyword>
<dbReference type="Gene3D" id="3.30.420.10">
    <property type="entry name" value="Ribonuclease H-like superfamily/Ribonuclease H"/>
    <property type="match status" value="1"/>
</dbReference>
<dbReference type="Pfam" id="PF01612">
    <property type="entry name" value="DNA_pol_A_exo1"/>
    <property type="match status" value="1"/>
</dbReference>
<dbReference type="InterPro" id="IPR002121">
    <property type="entry name" value="HRDC_dom"/>
</dbReference>
<proteinExistence type="predicted"/>
<dbReference type="InterPro" id="IPR044876">
    <property type="entry name" value="HRDC_dom_sf"/>
</dbReference>
<protein>
    <submittedName>
        <fullName evidence="3">Ribonuclease D</fullName>
    </submittedName>
</protein>
<dbReference type="SUPFAM" id="SSF53098">
    <property type="entry name" value="Ribonuclease H-like"/>
    <property type="match status" value="1"/>
</dbReference>
<dbReference type="InterPro" id="IPR010997">
    <property type="entry name" value="HRDC-like_sf"/>
</dbReference>
<evidence type="ECO:0000256" key="1">
    <source>
        <dbReference type="SAM" id="MobiDB-lite"/>
    </source>
</evidence>
<accession>A0ABX5QFR8</accession>
<evidence type="ECO:0000313" key="3">
    <source>
        <dbReference type="EMBL" id="QAB17833.1"/>
    </source>
</evidence>
<evidence type="ECO:0000259" key="2">
    <source>
        <dbReference type="PROSITE" id="PS50967"/>
    </source>
</evidence>
<dbReference type="Pfam" id="PF00570">
    <property type="entry name" value="HRDC"/>
    <property type="match status" value="1"/>
</dbReference>
<dbReference type="PANTHER" id="PTHR47649:SF1">
    <property type="entry name" value="RIBONUCLEASE D"/>
    <property type="match status" value="1"/>
</dbReference>
<feature type="region of interest" description="Disordered" evidence="1">
    <location>
        <begin position="194"/>
        <end position="213"/>
    </location>
</feature>
<reference evidence="3 4" key="1">
    <citation type="submission" date="2019-01" db="EMBL/GenBank/DDBJ databases">
        <title>Leucobacter muris sp. nov. isolated from the nose of a laboratory mouse.</title>
        <authorList>
            <person name="Benga L."/>
            <person name="Sproeer C."/>
            <person name="Schumann P."/>
            <person name="Verbarg S."/>
            <person name="Bunk B."/>
            <person name="Engelhardt E."/>
            <person name="Benten P.M."/>
            <person name="Sager M."/>
        </authorList>
    </citation>
    <scope>NUCLEOTIDE SEQUENCE [LARGE SCALE GENOMIC DNA]</scope>
    <source>
        <strain evidence="3 4">DSM 101948</strain>
    </source>
</reference>
<dbReference type="InterPro" id="IPR051086">
    <property type="entry name" value="RNase_D-like"/>
</dbReference>
<dbReference type="SUPFAM" id="SSF47819">
    <property type="entry name" value="HRDC-like"/>
    <property type="match status" value="1"/>
</dbReference>
<evidence type="ECO:0000313" key="4">
    <source>
        <dbReference type="Proteomes" id="UP000285768"/>
    </source>
</evidence>